<dbReference type="Proteomes" id="UP000315200">
    <property type="component" value="Unassembled WGS sequence"/>
</dbReference>
<gene>
    <name evidence="2" type="ORF">Ccl03g_42110</name>
</gene>
<dbReference type="Pfam" id="PF21368">
    <property type="entry name" value="AI2M-like_HNH"/>
    <property type="match status" value="1"/>
</dbReference>
<dbReference type="CDD" id="cd01651">
    <property type="entry name" value="RT_G2_intron"/>
    <property type="match status" value="1"/>
</dbReference>
<dbReference type="InterPro" id="IPR043502">
    <property type="entry name" value="DNA/RNA_pol_sf"/>
</dbReference>
<name>A0A829WAU6_9FIRM</name>
<sequence length="609" mass="71219">MRNPNDVLSSLSKNAKNQSYQYERLYRNLYNPEFFLLAYQKIYANEGNITAGTDGKTIDGMGMERVNRLIESLKDHSYQPNPAKRQYIKKKNGKMRPLGIPSFDDKLVQEVTRMILESIYEPNFSNLSHGFRPKRSCHTALMHIQRNFTGVKWFVEGDIKGFFDNIDHQTMVGILRKRIKDEYFLGLIWKLLKAGYLEDWKFHNTYSGTPQGSVISPILSNIYLNEFDRYVEEYTEKFNKGKVREGNREYRKIMSRIGTLKHDRYSKENWEQFSDEEKANAKLHLKGLYGELYQYTRTDPMDEGYRRLVYVRYADDWLCGVIGSKSDAEAIKADFKEFLSQKLRLELSDEKTLITNAQDKARFLGYDICAYVDGGFIKDKNGRKVRARNSKIKLLVPHEKWQKKLTDYGALKIKIGENGKEIYHPVHRANLIRNDDIEILTQYNAEIRGLYNYYRLANNVSILNTFGYIMKKSMFKTFSAKYQLHVSGVRKKFGRKNFGVQYKTKAGVKIVYFYDKGFRKDRTNIGKGEVDLIPRLYGNTTRTSFAARLKACQCEWCGAENVELEIHHVKKLKDLQGKKTWEKRMIARKRKTMALCKACHTKLHAGKLD</sequence>
<dbReference type="PANTHER" id="PTHR34047">
    <property type="entry name" value="NUCLEAR INTRON MATURASE 1, MITOCHONDRIAL-RELATED"/>
    <property type="match status" value="1"/>
</dbReference>
<dbReference type="PANTHER" id="PTHR34047:SF8">
    <property type="entry name" value="PROTEIN YKFC"/>
    <property type="match status" value="1"/>
</dbReference>
<dbReference type="RefSeq" id="WP_074926509.1">
    <property type="nucleotide sequence ID" value="NZ_AP031445.1"/>
</dbReference>
<dbReference type="PROSITE" id="PS50878">
    <property type="entry name" value="RT_POL"/>
    <property type="match status" value="1"/>
</dbReference>
<dbReference type="InterPro" id="IPR051083">
    <property type="entry name" value="GrpII_Intron_Splice-Mob/Def"/>
</dbReference>
<dbReference type="InterPro" id="IPR024937">
    <property type="entry name" value="Domain_X"/>
</dbReference>
<dbReference type="SUPFAM" id="SSF56672">
    <property type="entry name" value="DNA/RNA polymerases"/>
    <property type="match status" value="1"/>
</dbReference>
<evidence type="ECO:0000313" key="2">
    <source>
        <dbReference type="EMBL" id="GEA38498.1"/>
    </source>
</evidence>
<protein>
    <submittedName>
        <fullName evidence="2">Maturase</fullName>
    </submittedName>
</protein>
<organism evidence="2 3">
    <name type="scientific">Enterocloster clostridioformis</name>
    <dbReference type="NCBI Taxonomy" id="1531"/>
    <lineage>
        <taxon>Bacteria</taxon>
        <taxon>Bacillati</taxon>
        <taxon>Bacillota</taxon>
        <taxon>Clostridia</taxon>
        <taxon>Lachnospirales</taxon>
        <taxon>Lachnospiraceae</taxon>
        <taxon>Enterocloster</taxon>
    </lineage>
</organism>
<dbReference type="GO" id="GO:0006397">
    <property type="term" value="P:mRNA processing"/>
    <property type="evidence" value="ECO:0007669"/>
    <property type="project" value="InterPro"/>
</dbReference>
<dbReference type="AlphaFoldDB" id="A0A829WAU6"/>
<accession>A0A829WAU6</accession>
<dbReference type="SMART" id="SM00507">
    <property type="entry name" value="HNHc"/>
    <property type="match status" value="1"/>
</dbReference>
<dbReference type="Pfam" id="PF00078">
    <property type="entry name" value="RVT_1"/>
    <property type="match status" value="1"/>
</dbReference>
<dbReference type="EMBL" id="BJLB01000001">
    <property type="protein sequence ID" value="GEA38498.1"/>
    <property type="molecule type" value="Genomic_DNA"/>
</dbReference>
<dbReference type="InterPro" id="IPR003615">
    <property type="entry name" value="HNH_nuc"/>
</dbReference>
<dbReference type="CDD" id="cd00085">
    <property type="entry name" value="HNHc"/>
    <property type="match status" value="1"/>
</dbReference>
<feature type="domain" description="Reverse transcriptase" evidence="1">
    <location>
        <begin position="69"/>
        <end position="368"/>
    </location>
</feature>
<dbReference type="GeneID" id="97209313"/>
<evidence type="ECO:0000313" key="3">
    <source>
        <dbReference type="Proteomes" id="UP000315200"/>
    </source>
</evidence>
<evidence type="ECO:0000259" key="1">
    <source>
        <dbReference type="PROSITE" id="PS50878"/>
    </source>
</evidence>
<dbReference type="InterPro" id="IPR049030">
    <property type="entry name" value="AI2M-like_HNH"/>
</dbReference>
<proteinExistence type="predicted"/>
<dbReference type="Pfam" id="PF01348">
    <property type="entry name" value="Intron_maturas2"/>
    <property type="match status" value="1"/>
</dbReference>
<comment type="caution">
    <text evidence="2">The sequence shown here is derived from an EMBL/GenBank/DDBJ whole genome shotgun (WGS) entry which is preliminary data.</text>
</comment>
<dbReference type="InterPro" id="IPR000477">
    <property type="entry name" value="RT_dom"/>
</dbReference>
<reference evidence="2 3" key="1">
    <citation type="submission" date="2019-06" db="EMBL/GenBank/DDBJ databases">
        <title>Draft genome sequence of [Clostridium] clostridioforme NBRC 113352.</title>
        <authorList>
            <person name="Miura T."/>
            <person name="Furukawa M."/>
            <person name="Shimamura M."/>
            <person name="Ohyama Y."/>
            <person name="Yamazoe A."/>
            <person name="Kawasaki H."/>
        </authorList>
    </citation>
    <scope>NUCLEOTIDE SEQUENCE [LARGE SCALE GENOMIC DNA]</scope>
    <source>
        <strain evidence="2 3">NBRC 113352</strain>
    </source>
</reference>